<reference evidence="2" key="1">
    <citation type="submission" date="2022-12" db="EMBL/GenBank/DDBJ databases">
        <authorList>
            <person name="Webb A."/>
        </authorList>
    </citation>
    <scope>NUCLEOTIDE SEQUENCE</scope>
    <source>
        <strain evidence="2">Hp1</strain>
    </source>
</reference>
<keyword evidence="3" id="KW-1185">Reference proteome</keyword>
<accession>A0AAV0TU08</accession>
<evidence type="ECO:0000313" key="2">
    <source>
        <dbReference type="EMBL" id="CAI5727405.1"/>
    </source>
</evidence>
<evidence type="ECO:0000313" key="3">
    <source>
        <dbReference type="Proteomes" id="UP001162031"/>
    </source>
</evidence>
<evidence type="ECO:0008006" key="4">
    <source>
        <dbReference type="Google" id="ProtNLM"/>
    </source>
</evidence>
<feature type="region of interest" description="Disordered" evidence="1">
    <location>
        <begin position="38"/>
        <end position="60"/>
    </location>
</feature>
<feature type="compositionally biased region" description="Pro residues" evidence="1">
    <location>
        <begin position="48"/>
        <end position="57"/>
    </location>
</feature>
<evidence type="ECO:0000256" key="1">
    <source>
        <dbReference type="SAM" id="MobiDB-lite"/>
    </source>
</evidence>
<name>A0AAV0TU08_HYABA</name>
<dbReference type="EMBL" id="CANTFL010000748">
    <property type="protein sequence ID" value="CAI5727405.1"/>
    <property type="molecule type" value="Genomic_DNA"/>
</dbReference>
<gene>
    <name evidence="2" type="ORF">HBR001_LOCUS4079</name>
</gene>
<proteinExistence type="predicted"/>
<sequence>MLRPRAARRPLWCAPPQRQLWSYATDLLTWIGLSRPDASDRSRASVNSPPPPPPSPPLSASRLAHKRVLRPQPPVDATFPTFQRPLDPLKRKGATAALGHFLQRVKQAPTAAQLLETWQTVAQCRPFWLPRQPTGRLDVRLAAAHDVGVEDRPWMLQLVPTDVFLELSAGTLARSMVVGTAGADLNAADVVVANETLVVGNLVQAFHDLHEHELVVAFFDAYDSDRRVWLQEHSRRAAADGVRDDGTNGSDDDDDVKVQVIEKRGSMEEVTQLPHVVYSCYLRSLATLKQSKKIVQLLETDERQLERLCSTLPNLHLILHACHSEKNGELARRAIDTISAFSPAAAISLGCYELAIRANLRDRKRGERELLSAIHLSRALLNDAGYILKPDIWAGLIKVSMCMHRPDLALEVFKTYPRHCIPEYQDSFRQVLLSACRYLDSTALEMMHFCWTSHEAKTCAREEQTVHEDGLCLDDDLDGRGSSTGTAVQAAKNAAANKEAETVLLNAIFWQMLNQRHAVSSLVQVVDIMEATRSKAGAMALERAVLRMLTHDMSEKNMSPRAAIESSLKFWAARSSVLCGQGFLVRLLLKECVKHEWTDECEMLLDHVLDVSVARVPIHSIIKLMETNESRGRFDVNARIGDKLLQGLSPSNRQKLRDDFYERYLMSCLRLEQFDKVGKVHVTYNLERRYPFNDAIRTIAQDAAAQCV</sequence>
<dbReference type="AlphaFoldDB" id="A0AAV0TU08"/>
<protein>
    <recommendedName>
        <fullName evidence="4">Pentacotripeptide-repeat region of PRORP domain-containing protein</fullName>
    </recommendedName>
</protein>
<comment type="caution">
    <text evidence="2">The sequence shown here is derived from an EMBL/GenBank/DDBJ whole genome shotgun (WGS) entry which is preliminary data.</text>
</comment>
<organism evidence="2 3">
    <name type="scientific">Hyaloperonospora brassicae</name>
    <name type="common">Brassica downy mildew</name>
    <name type="synonym">Peronospora brassicae</name>
    <dbReference type="NCBI Taxonomy" id="162125"/>
    <lineage>
        <taxon>Eukaryota</taxon>
        <taxon>Sar</taxon>
        <taxon>Stramenopiles</taxon>
        <taxon>Oomycota</taxon>
        <taxon>Peronosporomycetes</taxon>
        <taxon>Peronosporales</taxon>
        <taxon>Peronosporaceae</taxon>
        <taxon>Hyaloperonospora</taxon>
    </lineage>
</organism>
<dbReference type="Proteomes" id="UP001162031">
    <property type="component" value="Unassembled WGS sequence"/>
</dbReference>